<gene>
    <name evidence="2" type="ORF">MNR06_15040</name>
</gene>
<name>A0ABY4C8F7_9BACT</name>
<proteinExistence type="predicted"/>
<keyword evidence="1" id="KW-0732">Signal</keyword>
<dbReference type="GO" id="GO:0006508">
    <property type="term" value="P:proteolysis"/>
    <property type="evidence" value="ECO:0007669"/>
    <property type="project" value="UniProtKB-KW"/>
</dbReference>
<dbReference type="RefSeq" id="WP_243537244.1">
    <property type="nucleotide sequence ID" value="NZ_CP093442.1"/>
</dbReference>
<dbReference type="Proteomes" id="UP000830116">
    <property type="component" value="Chromosome"/>
</dbReference>
<dbReference type="EMBL" id="CP093442">
    <property type="protein sequence ID" value="UOF01014.1"/>
    <property type="molecule type" value="Genomic_DNA"/>
</dbReference>
<evidence type="ECO:0000313" key="2">
    <source>
        <dbReference type="EMBL" id="UOF01014.1"/>
    </source>
</evidence>
<evidence type="ECO:0000313" key="3">
    <source>
        <dbReference type="Proteomes" id="UP000830116"/>
    </source>
</evidence>
<keyword evidence="2" id="KW-0378">Hydrolase</keyword>
<evidence type="ECO:0000256" key="1">
    <source>
        <dbReference type="SAM" id="SignalP"/>
    </source>
</evidence>
<accession>A0ABY4C8F7</accession>
<protein>
    <submittedName>
        <fullName evidence="2">Protease</fullName>
    </submittedName>
</protein>
<keyword evidence="3" id="KW-1185">Reference proteome</keyword>
<feature type="chain" id="PRO_5046642985" evidence="1">
    <location>
        <begin position="24"/>
        <end position="170"/>
    </location>
</feature>
<dbReference type="GO" id="GO:0008233">
    <property type="term" value="F:peptidase activity"/>
    <property type="evidence" value="ECO:0007669"/>
    <property type="project" value="UniProtKB-KW"/>
</dbReference>
<sequence length="170" mass="19059">MAAKRFLTALCLLLFCFASFSWAANAIKTEDDPDFQRKVQEELIVACFKNLCKIVGADFEGNAWSISFQVAYGERNRGKSDTILISGKDSDHGWDGGSVAISVFYKNVACRTDMRITPAVYRFVNTYLYGMVNSNGSLKKYFSPTDRSVILFYMAMINQVSICNQVANAY</sequence>
<keyword evidence="2" id="KW-0645">Protease</keyword>
<organism evidence="2 3">
    <name type="scientific">Bdellovibrio reynosensis</name>
    <dbReference type="NCBI Taxonomy" id="2835041"/>
    <lineage>
        <taxon>Bacteria</taxon>
        <taxon>Pseudomonadati</taxon>
        <taxon>Bdellovibrionota</taxon>
        <taxon>Bdellovibrionia</taxon>
        <taxon>Bdellovibrionales</taxon>
        <taxon>Pseudobdellovibrionaceae</taxon>
        <taxon>Bdellovibrio</taxon>
    </lineage>
</organism>
<reference evidence="2" key="1">
    <citation type="submission" date="2022-03" db="EMBL/GenBank/DDBJ databases">
        <title>Genome Identification and Characterization of new species Bdellovibrio reynosense LBG001 sp. nov. from a Mexico soil sample.</title>
        <authorList>
            <person name="Camilli A."/>
            <person name="Ajao Y."/>
            <person name="Guo X."/>
        </authorList>
    </citation>
    <scope>NUCLEOTIDE SEQUENCE</scope>
    <source>
        <strain evidence="2">LBG001</strain>
    </source>
</reference>
<feature type="signal peptide" evidence="1">
    <location>
        <begin position="1"/>
        <end position="23"/>
    </location>
</feature>